<accession>A0AAP2UEU8</accession>
<dbReference type="Proteomes" id="UP001204814">
    <property type="component" value="Unassembled WGS sequence"/>
</dbReference>
<evidence type="ECO:0000259" key="7">
    <source>
        <dbReference type="Pfam" id="PF11975"/>
    </source>
</evidence>
<dbReference type="GO" id="GO:0004553">
    <property type="term" value="F:hydrolase activity, hydrolyzing O-glycosyl compounds"/>
    <property type="evidence" value="ECO:0007669"/>
    <property type="project" value="InterPro"/>
</dbReference>
<keyword evidence="2" id="KW-0479">Metal-binding</keyword>
<name>A0AAP2UEU8_9FIRM</name>
<dbReference type="InterPro" id="IPR022616">
    <property type="entry name" value="Glyco_hydro_4_C"/>
</dbReference>
<organism evidence="8 9">
    <name type="scientific">Faecalibacillus intestinalis</name>
    <dbReference type="NCBI Taxonomy" id="1982626"/>
    <lineage>
        <taxon>Bacteria</taxon>
        <taxon>Bacillati</taxon>
        <taxon>Bacillota</taxon>
        <taxon>Erysipelotrichia</taxon>
        <taxon>Erysipelotrichales</taxon>
        <taxon>Coprobacillaceae</taxon>
        <taxon>Faecalibacillus</taxon>
    </lineage>
</organism>
<dbReference type="GO" id="GO:0016616">
    <property type="term" value="F:oxidoreductase activity, acting on the CH-OH group of donors, NAD or NADP as acceptor"/>
    <property type="evidence" value="ECO:0007669"/>
    <property type="project" value="InterPro"/>
</dbReference>
<dbReference type="InterPro" id="IPR001088">
    <property type="entry name" value="Glyco_hydro_4"/>
</dbReference>
<evidence type="ECO:0000256" key="3">
    <source>
        <dbReference type="ARBA" id="ARBA00022801"/>
    </source>
</evidence>
<proteinExistence type="predicted"/>
<dbReference type="GO" id="GO:0005975">
    <property type="term" value="P:carbohydrate metabolic process"/>
    <property type="evidence" value="ECO:0007669"/>
    <property type="project" value="InterPro"/>
</dbReference>
<gene>
    <name evidence="8" type="ORF">NE542_07470</name>
</gene>
<keyword evidence="3" id="KW-0378">Hydrolase</keyword>
<feature type="domain" description="Glycosyl hydrolase family 4 C-terminal" evidence="7">
    <location>
        <begin position="57"/>
        <end position="106"/>
    </location>
</feature>
<dbReference type="PANTHER" id="PTHR32092">
    <property type="entry name" value="6-PHOSPHO-BETA-GLUCOSIDASE-RELATED"/>
    <property type="match status" value="1"/>
</dbReference>
<evidence type="ECO:0000313" key="8">
    <source>
        <dbReference type="EMBL" id="MCQ5061663.1"/>
    </source>
</evidence>
<comment type="caution">
    <text evidence="8">The sequence shown here is derived from an EMBL/GenBank/DDBJ whole genome shotgun (WGS) entry which is preliminary data.</text>
</comment>
<evidence type="ECO:0000256" key="6">
    <source>
        <dbReference type="ARBA" id="ARBA00023295"/>
    </source>
</evidence>
<dbReference type="Pfam" id="PF11975">
    <property type="entry name" value="Glyco_hydro_4C"/>
    <property type="match status" value="1"/>
</dbReference>
<evidence type="ECO:0000256" key="2">
    <source>
        <dbReference type="ARBA" id="ARBA00022723"/>
    </source>
</evidence>
<dbReference type="Gene3D" id="3.90.110.10">
    <property type="entry name" value="Lactate dehydrogenase/glycoside hydrolase, family 4, C-terminal"/>
    <property type="match status" value="1"/>
</dbReference>
<keyword evidence="6" id="KW-0326">Glycosidase</keyword>
<dbReference type="GO" id="GO:0046872">
    <property type="term" value="F:metal ion binding"/>
    <property type="evidence" value="ECO:0007669"/>
    <property type="project" value="UniProtKB-KW"/>
</dbReference>
<dbReference type="AlphaFoldDB" id="A0AAP2UEU8"/>
<evidence type="ECO:0000256" key="1">
    <source>
        <dbReference type="ARBA" id="ARBA00001911"/>
    </source>
</evidence>
<dbReference type="InterPro" id="IPR015955">
    <property type="entry name" value="Lactate_DH/Glyco_Ohase_4_C"/>
</dbReference>
<dbReference type="EMBL" id="JANGBO010000005">
    <property type="protein sequence ID" value="MCQ5061663.1"/>
    <property type="molecule type" value="Genomic_DNA"/>
</dbReference>
<evidence type="ECO:0000256" key="4">
    <source>
        <dbReference type="ARBA" id="ARBA00023027"/>
    </source>
</evidence>
<dbReference type="RefSeq" id="WP_227352043.1">
    <property type="nucleotide sequence ID" value="NZ_JAJDKX010000009.1"/>
</dbReference>
<comment type="cofactor">
    <cofactor evidence="1">
        <name>NAD(+)</name>
        <dbReference type="ChEBI" id="CHEBI:57540"/>
    </cofactor>
</comment>
<sequence>MRLIEVILDDKNLNEAVKRVKRNKGVVGVDKMIVYEIDTYFQNNKERIKKEILEKKYRPQPIATGELKLPISGYVHMMKAFERMVCEAAVTGNRDLAVTALNMDLLCQIDHDANIVIDELIEAHKDYLPQFKQS</sequence>
<dbReference type="PANTHER" id="PTHR32092:SF5">
    <property type="entry name" value="6-PHOSPHO-BETA-GLUCOSIDASE"/>
    <property type="match status" value="1"/>
</dbReference>
<dbReference type="SUPFAM" id="SSF56327">
    <property type="entry name" value="LDH C-terminal domain-like"/>
    <property type="match status" value="1"/>
</dbReference>
<protein>
    <recommendedName>
        <fullName evidence="7">Glycosyl hydrolase family 4 C-terminal domain-containing protein</fullName>
    </recommendedName>
</protein>
<reference evidence="8" key="1">
    <citation type="submission" date="2022-06" db="EMBL/GenBank/DDBJ databases">
        <title>Isolation of gut microbiota from human fecal samples.</title>
        <authorList>
            <person name="Pamer E.G."/>
            <person name="Barat B."/>
            <person name="Waligurski E."/>
            <person name="Medina S."/>
            <person name="Paddock L."/>
            <person name="Mostad J."/>
        </authorList>
    </citation>
    <scope>NUCLEOTIDE SEQUENCE</scope>
    <source>
        <strain evidence="8">DFI.6.24</strain>
    </source>
</reference>
<evidence type="ECO:0000256" key="5">
    <source>
        <dbReference type="ARBA" id="ARBA00023211"/>
    </source>
</evidence>
<keyword evidence="5" id="KW-0464">Manganese</keyword>
<keyword evidence="4" id="KW-0520">NAD</keyword>
<evidence type="ECO:0000313" key="9">
    <source>
        <dbReference type="Proteomes" id="UP001204814"/>
    </source>
</evidence>